<dbReference type="EMBL" id="BAAAJX010000005">
    <property type="protein sequence ID" value="GAA1492944.1"/>
    <property type="molecule type" value="Genomic_DNA"/>
</dbReference>
<feature type="chain" id="PRO_5047439562" description="PepSY domain-containing protein" evidence="2">
    <location>
        <begin position="26"/>
        <end position="215"/>
    </location>
</feature>
<sequence>MQTTTKTTARRIALITALPLVGALALTGCSSDDDDRDDVAAPAASAPAASTPAASAPSVASGDGSAATAAGNDALPTAAATARKAVGSGTVTSIEQEAGGTSWEVLVVTSDGTEQEVHVDVDGRRTTAGPTKETSDADDVAEAKRFVAAADLSVAQAASALTKTVSGTVTELALDDHAGAVVWEGEVRDASGTKHSIRIDAGSGEVVTNTVDTDD</sequence>
<dbReference type="Gene3D" id="3.30.505.20">
    <property type="match status" value="1"/>
</dbReference>
<dbReference type="RefSeq" id="WP_204606671.1">
    <property type="nucleotide sequence ID" value="NZ_BAAAJX010000005.1"/>
</dbReference>
<keyword evidence="5" id="KW-1185">Reference proteome</keyword>
<feature type="region of interest" description="Disordered" evidence="1">
    <location>
        <begin position="29"/>
        <end position="70"/>
    </location>
</feature>
<organism evidence="4 5">
    <name type="scientific">Curtobacterium herbarum</name>
    <dbReference type="NCBI Taxonomy" id="150122"/>
    <lineage>
        <taxon>Bacteria</taxon>
        <taxon>Bacillati</taxon>
        <taxon>Actinomycetota</taxon>
        <taxon>Actinomycetes</taxon>
        <taxon>Micrococcales</taxon>
        <taxon>Microbacteriaceae</taxon>
        <taxon>Curtobacterium</taxon>
    </lineage>
</organism>
<reference evidence="5" key="1">
    <citation type="journal article" date="2019" name="Int. J. Syst. Evol. Microbiol.">
        <title>The Global Catalogue of Microorganisms (GCM) 10K type strain sequencing project: providing services to taxonomists for standard genome sequencing and annotation.</title>
        <authorList>
            <consortium name="The Broad Institute Genomics Platform"/>
            <consortium name="The Broad Institute Genome Sequencing Center for Infectious Disease"/>
            <person name="Wu L."/>
            <person name="Ma J."/>
        </authorList>
    </citation>
    <scope>NUCLEOTIDE SEQUENCE [LARGE SCALE GENOMIC DNA]</scope>
    <source>
        <strain evidence="5">JCM 12140</strain>
    </source>
</reference>
<name>A0ABP4K6H0_9MICO</name>
<dbReference type="Proteomes" id="UP001501742">
    <property type="component" value="Unassembled WGS sequence"/>
</dbReference>
<gene>
    <name evidence="4" type="ORF">GCM10009627_12900</name>
</gene>
<keyword evidence="2" id="KW-0732">Signal</keyword>
<feature type="domain" description="PepSY" evidence="3">
    <location>
        <begin position="152"/>
        <end position="207"/>
    </location>
</feature>
<evidence type="ECO:0000259" key="3">
    <source>
        <dbReference type="Pfam" id="PF03413"/>
    </source>
</evidence>
<dbReference type="Gene3D" id="3.10.450.40">
    <property type="match status" value="1"/>
</dbReference>
<feature type="compositionally biased region" description="Low complexity" evidence="1">
    <location>
        <begin position="40"/>
        <end position="70"/>
    </location>
</feature>
<dbReference type="PROSITE" id="PS51257">
    <property type="entry name" value="PROKAR_LIPOPROTEIN"/>
    <property type="match status" value="1"/>
</dbReference>
<evidence type="ECO:0000256" key="2">
    <source>
        <dbReference type="SAM" id="SignalP"/>
    </source>
</evidence>
<feature type="signal peptide" evidence="2">
    <location>
        <begin position="1"/>
        <end position="25"/>
    </location>
</feature>
<evidence type="ECO:0000313" key="5">
    <source>
        <dbReference type="Proteomes" id="UP001501742"/>
    </source>
</evidence>
<dbReference type="Pfam" id="PF03413">
    <property type="entry name" value="PepSY"/>
    <property type="match status" value="1"/>
</dbReference>
<proteinExistence type="predicted"/>
<dbReference type="InterPro" id="IPR025711">
    <property type="entry name" value="PepSY"/>
</dbReference>
<evidence type="ECO:0000256" key="1">
    <source>
        <dbReference type="SAM" id="MobiDB-lite"/>
    </source>
</evidence>
<protein>
    <recommendedName>
        <fullName evidence="3">PepSY domain-containing protein</fullName>
    </recommendedName>
</protein>
<evidence type="ECO:0000313" key="4">
    <source>
        <dbReference type="EMBL" id="GAA1492944.1"/>
    </source>
</evidence>
<comment type="caution">
    <text evidence="4">The sequence shown here is derived from an EMBL/GenBank/DDBJ whole genome shotgun (WGS) entry which is preliminary data.</text>
</comment>
<accession>A0ABP4K6H0</accession>